<reference evidence="4" key="1">
    <citation type="submission" date="2017-07" db="EMBL/GenBank/DDBJ databases">
        <title>Taro Niue Genome Assembly and Annotation.</title>
        <authorList>
            <person name="Atibalentja N."/>
            <person name="Keating K."/>
            <person name="Fields C.J."/>
        </authorList>
    </citation>
    <scope>NUCLEOTIDE SEQUENCE</scope>
    <source>
        <strain evidence="4">Niue_2</strain>
        <tissue evidence="4">Leaf</tissue>
    </source>
</reference>
<accession>A0A843X9L9</accession>
<dbReference type="AlphaFoldDB" id="A0A843X9L9"/>
<dbReference type="Proteomes" id="UP000652761">
    <property type="component" value="Unassembled WGS sequence"/>
</dbReference>
<organism evidence="4 5">
    <name type="scientific">Colocasia esculenta</name>
    <name type="common">Wild taro</name>
    <name type="synonym">Arum esculentum</name>
    <dbReference type="NCBI Taxonomy" id="4460"/>
    <lineage>
        <taxon>Eukaryota</taxon>
        <taxon>Viridiplantae</taxon>
        <taxon>Streptophyta</taxon>
        <taxon>Embryophyta</taxon>
        <taxon>Tracheophyta</taxon>
        <taxon>Spermatophyta</taxon>
        <taxon>Magnoliopsida</taxon>
        <taxon>Liliopsida</taxon>
        <taxon>Araceae</taxon>
        <taxon>Aroideae</taxon>
        <taxon>Colocasieae</taxon>
        <taxon>Colocasia</taxon>
    </lineage>
</organism>
<name>A0A843X9L9_COLES</name>
<keyword evidence="1" id="KW-0479">Metal-binding</keyword>
<dbReference type="EMBL" id="NMUH01006764">
    <property type="protein sequence ID" value="MQM15958.1"/>
    <property type="molecule type" value="Genomic_DNA"/>
</dbReference>
<dbReference type="OrthoDB" id="7920740at2759"/>
<evidence type="ECO:0000256" key="2">
    <source>
        <dbReference type="SAM" id="MobiDB-lite"/>
    </source>
</evidence>
<dbReference type="Gene3D" id="4.10.60.10">
    <property type="entry name" value="Zinc finger, CCHC-type"/>
    <property type="match status" value="1"/>
</dbReference>
<keyword evidence="1" id="KW-0863">Zinc-finger</keyword>
<dbReference type="InterPro" id="IPR036875">
    <property type="entry name" value="Znf_CCHC_sf"/>
</dbReference>
<evidence type="ECO:0000313" key="5">
    <source>
        <dbReference type="Proteomes" id="UP000652761"/>
    </source>
</evidence>
<feature type="region of interest" description="Disordered" evidence="2">
    <location>
        <begin position="35"/>
        <end position="107"/>
    </location>
</feature>
<protein>
    <recommendedName>
        <fullName evidence="3">CCHC-type domain-containing protein</fullName>
    </recommendedName>
</protein>
<evidence type="ECO:0000259" key="3">
    <source>
        <dbReference type="PROSITE" id="PS50158"/>
    </source>
</evidence>
<dbReference type="Pfam" id="PF00098">
    <property type="entry name" value="zf-CCHC"/>
    <property type="match status" value="1"/>
</dbReference>
<comment type="caution">
    <text evidence="4">The sequence shown here is derived from an EMBL/GenBank/DDBJ whole genome shotgun (WGS) entry which is preliminary data.</text>
</comment>
<keyword evidence="1" id="KW-0862">Zinc</keyword>
<proteinExistence type="predicted"/>
<evidence type="ECO:0000256" key="1">
    <source>
        <dbReference type="PROSITE-ProRule" id="PRU00047"/>
    </source>
</evidence>
<evidence type="ECO:0000313" key="4">
    <source>
        <dbReference type="EMBL" id="MQM15958.1"/>
    </source>
</evidence>
<dbReference type="SUPFAM" id="SSF57756">
    <property type="entry name" value="Retrovirus zinc finger-like domains"/>
    <property type="match status" value="1"/>
</dbReference>
<gene>
    <name evidence="4" type="ORF">Taro_048911</name>
</gene>
<dbReference type="InterPro" id="IPR001878">
    <property type="entry name" value="Znf_CCHC"/>
</dbReference>
<dbReference type="SMART" id="SM00343">
    <property type="entry name" value="ZnF_C2HC"/>
    <property type="match status" value="1"/>
</dbReference>
<feature type="domain" description="CCHC-type" evidence="3">
    <location>
        <begin position="29"/>
        <end position="44"/>
    </location>
</feature>
<dbReference type="PROSITE" id="PS50158">
    <property type="entry name" value="ZF_CCHC"/>
    <property type="match status" value="1"/>
</dbReference>
<feature type="compositionally biased region" description="Polar residues" evidence="2">
    <location>
        <begin position="92"/>
        <end position="107"/>
    </location>
</feature>
<sequence length="107" mass="12081">MVAQGFAKEDSQEEKKWIDKDSKEKELVCYECRKPGHLRPDCPRLKKTGQPKKSKKKHKKFKRNAMAAAWDNEEATTSESSSSDFEKEQDSLGVSGTKDAQGTVSML</sequence>
<keyword evidence="5" id="KW-1185">Reference proteome</keyword>
<dbReference type="GO" id="GO:0008270">
    <property type="term" value="F:zinc ion binding"/>
    <property type="evidence" value="ECO:0007669"/>
    <property type="project" value="UniProtKB-KW"/>
</dbReference>
<feature type="compositionally biased region" description="Basic and acidic residues" evidence="2">
    <location>
        <begin position="35"/>
        <end position="44"/>
    </location>
</feature>
<dbReference type="GO" id="GO:0003676">
    <property type="term" value="F:nucleic acid binding"/>
    <property type="evidence" value="ECO:0007669"/>
    <property type="project" value="InterPro"/>
</dbReference>
<feature type="compositionally biased region" description="Basic residues" evidence="2">
    <location>
        <begin position="45"/>
        <end position="63"/>
    </location>
</feature>